<dbReference type="InterPro" id="IPR003020">
    <property type="entry name" value="HCO3_transpt_euk"/>
</dbReference>
<dbReference type="GO" id="GO:0006820">
    <property type="term" value="P:monoatomic anion transport"/>
    <property type="evidence" value="ECO:0007669"/>
    <property type="project" value="InterPro"/>
</dbReference>
<organism evidence="10 11">
    <name type="scientific">Macrostomum lignano</name>
    <dbReference type="NCBI Taxonomy" id="282301"/>
    <lineage>
        <taxon>Eukaryota</taxon>
        <taxon>Metazoa</taxon>
        <taxon>Spiralia</taxon>
        <taxon>Lophotrochozoa</taxon>
        <taxon>Platyhelminthes</taxon>
        <taxon>Rhabditophora</taxon>
        <taxon>Macrostomorpha</taxon>
        <taxon>Macrostomida</taxon>
        <taxon>Macrostomidae</taxon>
        <taxon>Macrostomum</taxon>
    </lineage>
</organism>
<feature type="transmembrane region" description="Helical" evidence="8">
    <location>
        <begin position="556"/>
        <end position="575"/>
    </location>
</feature>
<feature type="domain" description="Bicarbonate transporter-like transmembrane" evidence="9">
    <location>
        <begin position="424"/>
        <end position="685"/>
    </location>
</feature>
<feature type="domain" description="Bicarbonate transporter-like transmembrane" evidence="9">
    <location>
        <begin position="1"/>
        <end position="304"/>
    </location>
</feature>
<dbReference type="InterPro" id="IPR011531">
    <property type="entry name" value="HCO3_transpt-like_TM_dom"/>
</dbReference>
<proteinExistence type="inferred from homology"/>
<dbReference type="GO" id="GO:0008510">
    <property type="term" value="F:sodium:bicarbonate symporter activity"/>
    <property type="evidence" value="ECO:0007669"/>
    <property type="project" value="TreeGrafter"/>
</dbReference>
<keyword evidence="5 8" id="KW-0812">Transmembrane</keyword>
<dbReference type="PRINTS" id="PR01231">
    <property type="entry name" value="HCO3TRNSPORT"/>
</dbReference>
<dbReference type="PANTHER" id="PTHR11453:SF36">
    <property type="entry name" value="ANION EXCHANGE PROTEIN"/>
    <property type="match status" value="1"/>
</dbReference>
<keyword evidence="3" id="KW-0813">Transport</keyword>
<keyword evidence="7 8" id="KW-0472">Membrane</keyword>
<dbReference type="GO" id="GO:0005886">
    <property type="term" value="C:plasma membrane"/>
    <property type="evidence" value="ECO:0007669"/>
    <property type="project" value="UniProtKB-SubCell"/>
</dbReference>
<evidence type="ECO:0000256" key="4">
    <source>
        <dbReference type="ARBA" id="ARBA00022475"/>
    </source>
</evidence>
<evidence type="ECO:0000256" key="3">
    <source>
        <dbReference type="ARBA" id="ARBA00022448"/>
    </source>
</evidence>
<evidence type="ECO:0000256" key="7">
    <source>
        <dbReference type="ARBA" id="ARBA00023136"/>
    </source>
</evidence>
<evidence type="ECO:0000259" key="9">
    <source>
        <dbReference type="Pfam" id="PF00955"/>
    </source>
</evidence>
<dbReference type="Pfam" id="PF00955">
    <property type="entry name" value="HCO3_cotransp"/>
    <property type="match status" value="2"/>
</dbReference>
<feature type="transmembrane region" description="Helical" evidence="8">
    <location>
        <begin position="14"/>
        <end position="35"/>
    </location>
</feature>
<evidence type="ECO:0000256" key="2">
    <source>
        <dbReference type="ARBA" id="ARBA00010993"/>
    </source>
</evidence>
<accession>A0A1I8IPH6</accession>
<feature type="transmembrane region" description="Helical" evidence="8">
    <location>
        <begin position="273"/>
        <end position="297"/>
    </location>
</feature>
<keyword evidence="4" id="KW-1003">Cell membrane</keyword>
<sequence length="723" mass="81040">YKSDFLDALHPQTIGSFFFIYFACIAPIITFGGMLSDATNGYLGAMESILSGLICGVSYALFAGQPLTILGSTGPVLVFETIVFKMCDRYHWDYLPFRWWIGMWTALLLLVTVALDLSYLVKYITRFTEESFALLIAVIFVYEALAKLFKISSDYPVNKYWHPKQEVIVECECLPNDNLTELIPVPPKMARQLPTYRDGNVTVANFSAMDYYSWDHVLFWRTCPKYGGVWVGRGCGLFNVPDVFFFSCLLFIATFFLCYTLKKARASSLFPTFVRRLISDFAVMIAICVVTSVDYIMAVNGKAVNGKAVNGKAVNGKAVNGQCCEWQSCEWTLDNAVNGKAVNGQCCEWQSCEWTLDNAVNGKAVNAVNGKAWTLDNAFNGKAVNGQCCEWQSCEWTLDNAVNGKAQSCSITADPLELLTVPDLHTPKLLIPVSFEPTLGYTYRGWVVRPFGNNPWFTSLIAIGPALLATILVFLDQQITSVIVNRRENKMRKGAGFHLDLLVVAVCIAINSALGLPWFVAATVLSINHVLSLREESECTAPGERPVLLGCRENRVTGLLVFLCIGLSVFISPLLRHIPMPVLYGVFLFMGVASLNGMQLFDRFLLLLQPRKNQPDMACLREVKLWRVHLFTGIQLGCFALLWVVKKISLISIAFPLMVLSLCFARKLLDYVFTRNELRLLDDLLPEQKLEETIRLRRRSRMSTAVDLEELAQAEDDEQEKAV</sequence>
<evidence type="ECO:0000256" key="1">
    <source>
        <dbReference type="ARBA" id="ARBA00004651"/>
    </source>
</evidence>
<reference evidence="11" key="1">
    <citation type="submission" date="2016-11" db="UniProtKB">
        <authorList>
            <consortium name="WormBaseParasite"/>
        </authorList>
    </citation>
    <scope>IDENTIFICATION</scope>
</reference>
<evidence type="ECO:0000313" key="11">
    <source>
        <dbReference type="WBParaSite" id="maker-uti_cns_0014766-snap-gene-0.2-mRNA-1"/>
    </source>
</evidence>
<keyword evidence="10" id="KW-1185">Reference proteome</keyword>
<name>A0A1I8IPH6_9PLAT</name>
<evidence type="ECO:0000256" key="6">
    <source>
        <dbReference type="ARBA" id="ARBA00022989"/>
    </source>
</evidence>
<feature type="transmembrane region" description="Helical" evidence="8">
    <location>
        <begin position="625"/>
        <end position="644"/>
    </location>
</feature>
<dbReference type="GO" id="GO:0051453">
    <property type="term" value="P:regulation of intracellular pH"/>
    <property type="evidence" value="ECO:0007669"/>
    <property type="project" value="TreeGrafter"/>
</dbReference>
<dbReference type="WBParaSite" id="maker-uti_cns_0014766-snap-gene-0.2-mRNA-1">
    <property type="protein sequence ID" value="maker-uti_cns_0014766-snap-gene-0.2-mRNA-1"/>
    <property type="gene ID" value="maker-uti_cns_0014766-snap-gene-0.2"/>
</dbReference>
<evidence type="ECO:0000313" key="10">
    <source>
        <dbReference type="Proteomes" id="UP000095280"/>
    </source>
</evidence>
<feature type="transmembrane region" description="Helical" evidence="8">
    <location>
        <begin position="42"/>
        <end position="62"/>
    </location>
</feature>
<dbReference type="Proteomes" id="UP000095280">
    <property type="component" value="Unplaced"/>
</dbReference>
<dbReference type="PANTHER" id="PTHR11453">
    <property type="entry name" value="ANION EXCHANGE PROTEIN"/>
    <property type="match status" value="1"/>
</dbReference>
<keyword evidence="6 8" id="KW-1133">Transmembrane helix</keyword>
<dbReference type="AlphaFoldDB" id="A0A1I8IPH6"/>
<feature type="transmembrane region" description="Helical" evidence="8">
    <location>
        <begin position="243"/>
        <end position="261"/>
    </location>
</feature>
<dbReference type="FunFam" id="1.10.287.570:FF:000001">
    <property type="entry name" value="Anion exchange protein"/>
    <property type="match status" value="1"/>
</dbReference>
<comment type="similarity">
    <text evidence="2">Belongs to the anion exchanger (TC 2.A.31) family.</text>
</comment>
<feature type="transmembrane region" description="Helical" evidence="8">
    <location>
        <begin position="456"/>
        <end position="475"/>
    </location>
</feature>
<comment type="subcellular location">
    <subcellularLocation>
        <location evidence="1">Cell membrane</location>
        <topology evidence="1">Multi-pass membrane protein</topology>
    </subcellularLocation>
</comment>
<feature type="transmembrane region" description="Helical" evidence="8">
    <location>
        <begin position="650"/>
        <end position="669"/>
    </location>
</feature>
<feature type="transmembrane region" description="Helical" evidence="8">
    <location>
        <begin position="99"/>
        <end position="120"/>
    </location>
</feature>
<evidence type="ECO:0000256" key="8">
    <source>
        <dbReference type="SAM" id="Phobius"/>
    </source>
</evidence>
<evidence type="ECO:0000256" key="5">
    <source>
        <dbReference type="ARBA" id="ARBA00022692"/>
    </source>
</evidence>
<dbReference type="Gene3D" id="1.10.287.570">
    <property type="entry name" value="Helical hairpin bin"/>
    <property type="match status" value="1"/>
</dbReference>
<feature type="transmembrane region" description="Helical" evidence="8">
    <location>
        <begin position="581"/>
        <end position="605"/>
    </location>
</feature>
<protein>
    <submittedName>
        <fullName evidence="11">Anion exchange protein</fullName>
    </submittedName>
</protein>
<dbReference type="GO" id="GO:0005452">
    <property type="term" value="F:solute:inorganic anion antiporter activity"/>
    <property type="evidence" value="ECO:0007669"/>
    <property type="project" value="InterPro"/>
</dbReference>